<protein>
    <submittedName>
        <fullName evidence="4">DUF4179 domain-containing protein</fullName>
    </submittedName>
</protein>
<gene>
    <name evidence="4" type="ORF">E4V82_03470</name>
</gene>
<keyword evidence="1" id="KW-0472">Membrane</keyword>
<keyword evidence="1" id="KW-0812">Transmembrane</keyword>
<reference evidence="4 5" key="1">
    <citation type="journal article" date="2019" name="Lett. Appl. Microbiol.">
        <title>A case of 'blown pack' spoilage of vacuum-packaged pork likely associated with Clostridium estertheticum in Canada.</title>
        <authorList>
            <person name="Zhang P."/>
            <person name="Ward P."/>
            <person name="McMullen L.M."/>
            <person name="Yang X."/>
        </authorList>
    </citation>
    <scope>NUCLEOTIDE SEQUENCE [LARGE SCALE GENOMIC DNA]</scope>
    <source>
        <strain evidence="4 5">MA19</strain>
    </source>
</reference>
<dbReference type="InterPro" id="IPR040680">
    <property type="entry name" value="DUF5643"/>
</dbReference>
<comment type="caution">
    <text evidence="4">The sequence shown here is derived from an EMBL/GenBank/DDBJ whole genome shotgun (WGS) entry which is preliminary data.</text>
</comment>
<feature type="transmembrane region" description="Helical" evidence="1">
    <location>
        <begin position="54"/>
        <end position="74"/>
    </location>
</feature>
<dbReference type="Pfam" id="PF18705">
    <property type="entry name" value="DUF5643"/>
    <property type="match status" value="1"/>
</dbReference>
<proteinExistence type="predicted"/>
<dbReference type="Proteomes" id="UP000342249">
    <property type="component" value="Unassembled WGS sequence"/>
</dbReference>
<feature type="domain" description="DUF5643" evidence="3">
    <location>
        <begin position="233"/>
        <end position="350"/>
    </location>
</feature>
<keyword evidence="1" id="KW-1133">Transmembrane helix</keyword>
<dbReference type="Pfam" id="PF13786">
    <property type="entry name" value="DUF4179"/>
    <property type="match status" value="1"/>
</dbReference>
<evidence type="ECO:0000256" key="1">
    <source>
        <dbReference type="SAM" id="Phobius"/>
    </source>
</evidence>
<name>A0A5N7IXI5_9CLOT</name>
<dbReference type="RefSeq" id="WP_152750439.1">
    <property type="nucleotide sequence ID" value="NZ_SPSE01000014.1"/>
</dbReference>
<dbReference type="EMBL" id="SPSF01000013">
    <property type="protein sequence ID" value="MPQ61176.1"/>
    <property type="molecule type" value="Genomic_DNA"/>
</dbReference>
<evidence type="ECO:0000259" key="3">
    <source>
        <dbReference type="Pfam" id="PF18705"/>
    </source>
</evidence>
<dbReference type="Gene3D" id="2.60.40.1640">
    <property type="entry name" value="Conserved domain protein"/>
    <property type="match status" value="1"/>
</dbReference>
<organism evidence="4 5">
    <name type="scientific">Clostridium estertheticum</name>
    <dbReference type="NCBI Taxonomy" id="238834"/>
    <lineage>
        <taxon>Bacteria</taxon>
        <taxon>Bacillati</taxon>
        <taxon>Bacillota</taxon>
        <taxon>Clostridia</taxon>
        <taxon>Eubacteriales</taxon>
        <taxon>Clostridiaceae</taxon>
        <taxon>Clostridium</taxon>
    </lineage>
</organism>
<accession>A0A5N7IXI5</accession>
<evidence type="ECO:0000313" key="5">
    <source>
        <dbReference type="Proteomes" id="UP000342249"/>
    </source>
</evidence>
<dbReference type="InterPro" id="IPR025436">
    <property type="entry name" value="DUF4179"/>
</dbReference>
<dbReference type="AlphaFoldDB" id="A0A5N7IXI5"/>
<evidence type="ECO:0000259" key="2">
    <source>
        <dbReference type="Pfam" id="PF13786"/>
    </source>
</evidence>
<evidence type="ECO:0000313" key="4">
    <source>
        <dbReference type="EMBL" id="MPQ61176.1"/>
    </source>
</evidence>
<dbReference type="Gene3D" id="2.60.40.1630">
    <property type="entry name" value="bacillus anthracis domain"/>
    <property type="match status" value="1"/>
</dbReference>
<sequence length="374" mass="41511">MKDIYELLNDVNIDESEMDEYEVNNIGVSSIEKLRIKKTLRNAIKKNKPGHKKAIIAAGLFFAMIGCAGTIGIANPTYATDIPIVGDIFRFLDNDRTGVYDKYKENANEINVTKESNGNSITIKDAIFDGRTLTYTYEIKSNKDLGKNPSFGGDGIEIEDYRGGLTGSAGAQRVNKNTYVGQDTYTIDEQREKINFQLKIKKISDGSNGEVKEANEATGNWKFKISLPALKSTKQAVNKGIEKEGIKINIDSISKTTATFSINFSQSITKEEKEKWFDVSTKLEVRDNLGNVYKGEDNGASGYKTTLNFRETFGKLDDKAQQLIITPKIHMSNTGGGVETDKDGKETEIKAKTDKNHLEKGDIILDNIVVNLDK</sequence>
<feature type="domain" description="DUF4179" evidence="2">
    <location>
        <begin position="47"/>
        <end position="141"/>
    </location>
</feature>